<evidence type="ECO:0000313" key="8">
    <source>
        <dbReference type="Proteomes" id="UP001180489"/>
    </source>
</evidence>
<dbReference type="InterPro" id="IPR001557">
    <property type="entry name" value="L-lactate/malate_DH"/>
</dbReference>
<accession>A0ABU2USN1</accession>
<organism evidence="7 8">
    <name type="scientific">Streptomyces hintoniae</name>
    <dbReference type="NCBI Taxonomy" id="3075521"/>
    <lineage>
        <taxon>Bacteria</taxon>
        <taxon>Bacillati</taxon>
        <taxon>Actinomycetota</taxon>
        <taxon>Actinomycetes</taxon>
        <taxon>Kitasatosporales</taxon>
        <taxon>Streptomycetaceae</taxon>
        <taxon>Streptomyces</taxon>
    </lineage>
</organism>
<dbReference type="EMBL" id="JAVRFF010000040">
    <property type="protein sequence ID" value="MDT0476291.1"/>
    <property type="molecule type" value="Genomic_DNA"/>
</dbReference>
<dbReference type="SUPFAM" id="SSF56327">
    <property type="entry name" value="LDH C-terminal domain-like"/>
    <property type="match status" value="1"/>
</dbReference>
<dbReference type="Pfam" id="PF00056">
    <property type="entry name" value="Ldh_1_N"/>
    <property type="match status" value="1"/>
</dbReference>
<dbReference type="SUPFAM" id="SSF51735">
    <property type="entry name" value="NAD(P)-binding Rossmann-fold domains"/>
    <property type="match status" value="1"/>
</dbReference>
<dbReference type="PANTHER" id="PTHR43128">
    <property type="entry name" value="L-2-HYDROXYCARBOXYLATE DEHYDROGENASE (NAD(P)(+))"/>
    <property type="match status" value="1"/>
</dbReference>
<keyword evidence="8" id="KW-1185">Reference proteome</keyword>
<reference evidence="7" key="1">
    <citation type="submission" date="2024-05" db="EMBL/GenBank/DDBJ databases">
        <title>30 novel species of actinomycetes from the DSMZ collection.</title>
        <authorList>
            <person name="Nouioui I."/>
        </authorList>
    </citation>
    <scope>NUCLEOTIDE SEQUENCE</scope>
    <source>
        <strain evidence="7">DSM 41014</strain>
    </source>
</reference>
<evidence type="ECO:0000256" key="4">
    <source>
        <dbReference type="RuleBase" id="RU003369"/>
    </source>
</evidence>
<keyword evidence="2 4" id="KW-0560">Oxidoreductase</keyword>
<dbReference type="InterPro" id="IPR036291">
    <property type="entry name" value="NAD(P)-bd_dom_sf"/>
</dbReference>
<evidence type="ECO:0000313" key="7">
    <source>
        <dbReference type="EMBL" id="MDT0476291.1"/>
    </source>
</evidence>
<comment type="caution">
    <text evidence="7">The sequence shown here is derived from an EMBL/GenBank/DDBJ whole genome shotgun (WGS) entry which is preliminary data.</text>
</comment>
<comment type="similarity">
    <text evidence="1">Belongs to the LDH/MDH superfamily. LDH family.</text>
</comment>
<evidence type="ECO:0000256" key="3">
    <source>
        <dbReference type="ARBA" id="ARBA00023027"/>
    </source>
</evidence>
<dbReference type="Proteomes" id="UP001180489">
    <property type="component" value="Unassembled WGS sequence"/>
</dbReference>
<feature type="domain" description="Lactate/malate dehydrogenase N-terminal" evidence="5">
    <location>
        <begin position="2"/>
        <end position="119"/>
    </location>
</feature>
<dbReference type="Pfam" id="PF02866">
    <property type="entry name" value="Ldh_1_C"/>
    <property type="match status" value="1"/>
</dbReference>
<dbReference type="InterPro" id="IPR015955">
    <property type="entry name" value="Lactate_DH/Glyco_Ohase_4_C"/>
</dbReference>
<dbReference type="Gene3D" id="3.90.110.10">
    <property type="entry name" value="Lactate dehydrogenase/glycoside hydrolase, family 4, C-terminal"/>
    <property type="match status" value="1"/>
</dbReference>
<feature type="domain" description="Lactate/malate dehydrogenase C-terminal" evidence="6">
    <location>
        <begin position="136"/>
        <end position="286"/>
    </location>
</feature>
<evidence type="ECO:0000256" key="1">
    <source>
        <dbReference type="ARBA" id="ARBA00006054"/>
    </source>
</evidence>
<evidence type="ECO:0000259" key="5">
    <source>
        <dbReference type="Pfam" id="PF00056"/>
    </source>
</evidence>
<dbReference type="RefSeq" id="WP_311636991.1">
    <property type="nucleotide sequence ID" value="NZ_JAVRFF010000040.1"/>
</dbReference>
<gene>
    <name evidence="7" type="ORF">RM863_29610</name>
</gene>
<keyword evidence="3" id="KW-0520">NAD</keyword>
<proteinExistence type="inferred from homology"/>
<dbReference type="InterPro" id="IPR001236">
    <property type="entry name" value="Lactate/malate_DH_N"/>
</dbReference>
<dbReference type="PANTHER" id="PTHR43128:SF16">
    <property type="entry name" value="L-LACTATE DEHYDROGENASE"/>
    <property type="match status" value="1"/>
</dbReference>
<protein>
    <recommendedName>
        <fullName evidence="9">Lactate dehydrogenase</fullName>
    </recommendedName>
</protein>
<dbReference type="InterPro" id="IPR022383">
    <property type="entry name" value="Lactate/malate_DH_C"/>
</dbReference>
<name>A0ABU2USN1_9ACTN</name>
<dbReference type="PIRSF" id="PIRSF000102">
    <property type="entry name" value="Lac_mal_DH"/>
    <property type="match status" value="1"/>
</dbReference>
<evidence type="ECO:0008006" key="9">
    <source>
        <dbReference type="Google" id="ProtNLM"/>
    </source>
</evidence>
<evidence type="ECO:0000259" key="6">
    <source>
        <dbReference type="Pfam" id="PF02866"/>
    </source>
</evidence>
<evidence type="ECO:0000256" key="2">
    <source>
        <dbReference type="ARBA" id="ARBA00023002"/>
    </source>
</evidence>
<sequence length="292" mass="30333">MGGAGAVGSATAAALLTQGIAAHLSLVDVNTPLLTAHVMDLRLVRSRRGTVAAAPLPVAAEADLVVLTASVPHRDGMARADFLGSNAAILRETLDVLPSGWGGTLLIATNPVDQLCMLARRVLSPEATVLGYTLNDSLRLAQSIALEIGCHPSRVGAWAIGEHGPHTVPLFDRVTLDGRPQELAESQQQRAAERTKDWYDVWQRLGTGRTSTWASGSGLTALARALLSPTRTLLPASLPLSGEYGLTGVSLGVPALVGRGGAEIVEWQLTAGQSHALRAAAEAVTGSMTEPA</sequence>
<dbReference type="Gene3D" id="3.40.50.720">
    <property type="entry name" value="NAD(P)-binding Rossmann-like Domain"/>
    <property type="match status" value="1"/>
</dbReference>